<evidence type="ECO:0000256" key="2">
    <source>
        <dbReference type="ARBA" id="ARBA00004613"/>
    </source>
</evidence>
<dbReference type="EMBL" id="PYWC01000018">
    <property type="protein sequence ID" value="PWW77995.1"/>
    <property type="molecule type" value="Genomic_DNA"/>
</dbReference>
<dbReference type="Pfam" id="PF00326">
    <property type="entry name" value="Peptidase_S9"/>
    <property type="match status" value="1"/>
</dbReference>
<dbReference type="InterPro" id="IPR029058">
    <property type="entry name" value="AB_hydrolase_fold"/>
</dbReference>
<dbReference type="InterPro" id="IPR002471">
    <property type="entry name" value="Pept_S9_AS"/>
</dbReference>
<feature type="domain" description="Peptidase S9 prolyl oligopeptidase catalytic" evidence="16">
    <location>
        <begin position="573"/>
        <end position="758"/>
    </location>
</feature>
<evidence type="ECO:0000256" key="7">
    <source>
        <dbReference type="ARBA" id="ARBA00022670"/>
    </source>
</evidence>
<comment type="catalytic activity">
    <reaction evidence="1">
        <text>Release of an N-terminal dipeptide, Xaa-Yaa-|-Zaa-, from a polypeptide, preferentially when Yaa is Pro, provided Zaa is neither Pro nor hydroxyproline.</text>
        <dbReference type="EC" id="3.4.14.5"/>
    </reaction>
</comment>
<keyword evidence="19" id="KW-1185">Reference proteome</keyword>
<comment type="subcellular location">
    <subcellularLocation>
        <location evidence="2">Secreted</location>
    </subcellularLocation>
</comment>
<evidence type="ECO:0000256" key="8">
    <source>
        <dbReference type="ARBA" id="ARBA00022729"/>
    </source>
</evidence>
<dbReference type="InterPro" id="IPR001375">
    <property type="entry name" value="Peptidase_S9_cat"/>
</dbReference>
<evidence type="ECO:0000256" key="6">
    <source>
        <dbReference type="ARBA" id="ARBA00022525"/>
    </source>
</evidence>
<dbReference type="Pfam" id="PF00930">
    <property type="entry name" value="DPPIV_N"/>
    <property type="match status" value="1"/>
</dbReference>
<dbReference type="GO" id="GO:0008239">
    <property type="term" value="F:dipeptidyl-peptidase activity"/>
    <property type="evidence" value="ECO:0007669"/>
    <property type="project" value="UniProtKB-EC"/>
</dbReference>
<dbReference type="EC" id="3.4.14.5" evidence="4"/>
<comment type="function">
    <text evidence="14">Extracellular dipeptidyl-peptidase which removes N-terminal dipeptides sequentially from polypeptides having unsubstituted N-termini provided that the penultimate residue is proline. Contributes to pathogenicity.</text>
</comment>
<evidence type="ECO:0000313" key="19">
    <source>
        <dbReference type="Proteomes" id="UP000246991"/>
    </source>
</evidence>
<evidence type="ECO:0000259" key="16">
    <source>
        <dbReference type="Pfam" id="PF00326"/>
    </source>
</evidence>
<keyword evidence="12" id="KW-0325">Glycoprotein</keyword>
<evidence type="ECO:0000313" key="18">
    <source>
        <dbReference type="EMBL" id="PWW77995.1"/>
    </source>
</evidence>
<dbReference type="OrthoDB" id="16520at2759"/>
<dbReference type="Gene3D" id="2.140.10.30">
    <property type="entry name" value="Dipeptidylpeptidase IV, N-terminal domain"/>
    <property type="match status" value="1"/>
</dbReference>
<evidence type="ECO:0000256" key="5">
    <source>
        <dbReference type="ARBA" id="ARBA00022438"/>
    </source>
</evidence>
<evidence type="ECO:0000256" key="1">
    <source>
        <dbReference type="ARBA" id="ARBA00001257"/>
    </source>
</evidence>
<reference evidence="18 19" key="1">
    <citation type="submission" date="2018-03" db="EMBL/GenBank/DDBJ databases">
        <title>Genomes of Pezizomycetes fungi and the evolution of truffles.</title>
        <authorList>
            <person name="Murat C."/>
            <person name="Payen T."/>
            <person name="Noel B."/>
            <person name="Kuo A."/>
            <person name="Martin F.M."/>
        </authorList>
    </citation>
    <scope>NUCLEOTIDE SEQUENCE [LARGE SCALE GENOMIC DNA]</scope>
    <source>
        <strain evidence="18">091103-1</strain>
    </source>
</reference>
<evidence type="ECO:0000256" key="15">
    <source>
        <dbReference type="SAM" id="SignalP"/>
    </source>
</evidence>
<gene>
    <name evidence="18" type="ORF">C7212DRAFT_276802</name>
</gene>
<comment type="similarity">
    <text evidence="3">Belongs to the peptidase S9B family.</text>
</comment>
<dbReference type="GO" id="GO:0006508">
    <property type="term" value="P:proteolysis"/>
    <property type="evidence" value="ECO:0007669"/>
    <property type="project" value="UniProtKB-KW"/>
</dbReference>
<feature type="signal peptide" evidence="15">
    <location>
        <begin position="1"/>
        <end position="20"/>
    </location>
</feature>
<evidence type="ECO:0000256" key="4">
    <source>
        <dbReference type="ARBA" id="ARBA00012062"/>
    </source>
</evidence>
<dbReference type="Gene3D" id="3.40.50.1820">
    <property type="entry name" value="alpha/beta hydrolase"/>
    <property type="match status" value="1"/>
</dbReference>
<evidence type="ECO:0000259" key="17">
    <source>
        <dbReference type="Pfam" id="PF00930"/>
    </source>
</evidence>
<comment type="caution">
    <text evidence="18">The sequence shown here is derived from an EMBL/GenBank/DDBJ whole genome shotgun (WGS) entry which is preliminary data.</text>
</comment>
<dbReference type="GO" id="GO:0005886">
    <property type="term" value="C:plasma membrane"/>
    <property type="evidence" value="ECO:0007669"/>
    <property type="project" value="TreeGrafter"/>
</dbReference>
<evidence type="ECO:0000256" key="3">
    <source>
        <dbReference type="ARBA" id="ARBA00006150"/>
    </source>
</evidence>
<dbReference type="SUPFAM" id="SSF53474">
    <property type="entry name" value="alpha/beta-Hydrolases"/>
    <property type="match status" value="1"/>
</dbReference>
<evidence type="ECO:0000256" key="13">
    <source>
        <dbReference type="ARBA" id="ARBA00030567"/>
    </source>
</evidence>
<keyword evidence="9" id="KW-0378">Hydrolase</keyword>
<name>A0A317SU06_9PEZI</name>
<organism evidence="18 19">
    <name type="scientific">Tuber magnatum</name>
    <name type="common">white Piedmont truffle</name>
    <dbReference type="NCBI Taxonomy" id="42249"/>
    <lineage>
        <taxon>Eukaryota</taxon>
        <taxon>Fungi</taxon>
        <taxon>Dikarya</taxon>
        <taxon>Ascomycota</taxon>
        <taxon>Pezizomycotina</taxon>
        <taxon>Pezizomycetes</taxon>
        <taxon>Pezizales</taxon>
        <taxon>Tuberaceae</taxon>
        <taxon>Tuber</taxon>
    </lineage>
</organism>
<protein>
    <recommendedName>
        <fullName evidence="4">dipeptidyl-peptidase IV</fullName>
        <ecNumber evidence="4">3.4.14.5</ecNumber>
    </recommendedName>
    <alternativeName>
        <fullName evidence="13">Dipeptidyl peptidase IV</fullName>
    </alternativeName>
</protein>
<dbReference type="AlphaFoldDB" id="A0A317SU06"/>
<feature type="domain" description="Dipeptidylpeptidase IV N-terminal" evidence="17">
    <location>
        <begin position="111"/>
        <end position="477"/>
    </location>
</feature>
<accession>A0A317SU06</accession>
<keyword evidence="11" id="KW-0843">Virulence</keyword>
<keyword evidence="8 15" id="KW-0732">Signal</keyword>
<proteinExistence type="inferred from homology"/>
<keyword evidence="5" id="KW-0031">Aminopeptidase</keyword>
<keyword evidence="7" id="KW-0645">Protease</keyword>
<keyword evidence="6" id="KW-0964">Secreted</keyword>
<feature type="chain" id="PRO_5016351437" description="dipeptidyl-peptidase IV" evidence="15">
    <location>
        <begin position="21"/>
        <end position="789"/>
    </location>
</feature>
<dbReference type="InterPro" id="IPR050278">
    <property type="entry name" value="Serine_Prot_S9B/DPPIV"/>
</dbReference>
<evidence type="ECO:0000256" key="14">
    <source>
        <dbReference type="ARBA" id="ARBA00037607"/>
    </source>
</evidence>
<dbReference type="PANTHER" id="PTHR11731">
    <property type="entry name" value="PROTEASE FAMILY S9B,C DIPEPTIDYL-PEPTIDASE IV-RELATED"/>
    <property type="match status" value="1"/>
</dbReference>
<sequence length="789" mass="89080">MKFYTAFLFSLLGLSYISHAAPTPQEEDEGGLTYSGAKKLATVDEELSGNFSYPPSSVQWISAGNSSDGTYVMQDPSTLALMLWDIATNISSVFVNTTELGIDYRTYSIQPSGNNVLFSANDKKKFRSSQSADYYVWSVEGKTLVPLVEGLSGDVQHAEWSPDGDVIAYVWRNDLFIWKDGVSTRVTNDGGEYLELMVYPFFLFDGELDVFGKMYALWFSPDGEYLAFLRFDETEVPTYILPSYMDGQRVAPTYPKEIRTKYTKPGEKIPAVTFHLIEVNNKSAPRKKDIQTLTQDNLIISEVAWVTENHEHVILRMQNRVRDTEKFVLVDVKSGNAQVVRERDGTDGWLENNFAITCEFSVREYVPGLSTPSYVDISDHSGWSHIYLYQVSGGEPIALTSGNWEVTAIHSIDSKRGLVHYQSTERDSTERHIFTVSLDGKTKKPLVDTTKEGHYSASFSPGGEYYILSYAGPNLPWQELRCINSDTPIRMINDNASLKEKLSAYSLPEISWSTLKHPDGYELNLLERLPPNFRKGKKYPVLFDIYGGPGSQRTEKTFRQTVDFRAYLGSDPELEYIVVSVDNRGTGYKGRKFRTMTVGQLGKLEAEDQVWAAREYAKRHYVDADKIVIWGWSFGGYLTGKVLELDSGAFSLGIMTAPVTDWRFYNSMYTERYMKLPTTNRAGYNASAIIKTSGFKKVTGGFLIQHGTGDDNVHFQNSAAFVDTLVQEGVSPEKMRVQWLTDSDHNINSPGATDFVYKQLAKALYEEKRRTPGWKHQWSRRGVEGGSNL</sequence>
<dbReference type="GO" id="GO:0004177">
    <property type="term" value="F:aminopeptidase activity"/>
    <property type="evidence" value="ECO:0007669"/>
    <property type="project" value="UniProtKB-KW"/>
</dbReference>
<dbReference type="STRING" id="42249.A0A317SU06"/>
<keyword evidence="10" id="KW-0720">Serine protease</keyword>
<dbReference type="InterPro" id="IPR002469">
    <property type="entry name" value="Peptidase_S9B_N"/>
</dbReference>
<evidence type="ECO:0000256" key="9">
    <source>
        <dbReference type="ARBA" id="ARBA00022801"/>
    </source>
</evidence>
<dbReference type="FunFam" id="3.40.50.1820:FF:000003">
    <property type="entry name" value="Dipeptidyl peptidase 4"/>
    <property type="match status" value="1"/>
</dbReference>
<dbReference type="SUPFAM" id="SSF82171">
    <property type="entry name" value="DPP6 N-terminal domain-like"/>
    <property type="match status" value="1"/>
</dbReference>
<dbReference type="GO" id="GO:0004252">
    <property type="term" value="F:serine-type endopeptidase activity"/>
    <property type="evidence" value="ECO:0007669"/>
    <property type="project" value="InterPro"/>
</dbReference>
<dbReference type="PANTHER" id="PTHR11731:SF162">
    <property type="entry name" value="DIPEPTIDYL PEPTIDASE 4-RELATED"/>
    <property type="match status" value="1"/>
</dbReference>
<dbReference type="Proteomes" id="UP000246991">
    <property type="component" value="Unassembled WGS sequence"/>
</dbReference>
<evidence type="ECO:0000256" key="12">
    <source>
        <dbReference type="ARBA" id="ARBA00023180"/>
    </source>
</evidence>
<dbReference type="GO" id="GO:0005576">
    <property type="term" value="C:extracellular region"/>
    <property type="evidence" value="ECO:0007669"/>
    <property type="project" value="UniProtKB-SubCell"/>
</dbReference>
<evidence type="ECO:0000256" key="11">
    <source>
        <dbReference type="ARBA" id="ARBA00023026"/>
    </source>
</evidence>
<dbReference type="PROSITE" id="PS00708">
    <property type="entry name" value="PRO_ENDOPEP_SER"/>
    <property type="match status" value="1"/>
</dbReference>
<evidence type="ECO:0000256" key="10">
    <source>
        <dbReference type="ARBA" id="ARBA00022825"/>
    </source>
</evidence>